<reference evidence="1 2" key="1">
    <citation type="journal article" date="2017" name="Curr. Biol.">
        <title>Genome architecture and evolution of a unichromosomal asexual nematode.</title>
        <authorList>
            <person name="Fradin H."/>
            <person name="Zegar C."/>
            <person name="Gutwein M."/>
            <person name="Lucas J."/>
            <person name="Kovtun M."/>
            <person name="Corcoran D."/>
            <person name="Baugh L.R."/>
            <person name="Kiontke K."/>
            <person name="Gunsalus K."/>
            <person name="Fitch D.H."/>
            <person name="Piano F."/>
        </authorList>
    </citation>
    <scope>NUCLEOTIDE SEQUENCE [LARGE SCALE GENOMIC DNA]</scope>
    <source>
        <strain evidence="1">PF1309</strain>
    </source>
</reference>
<proteinExistence type="predicted"/>
<organism evidence="1 2">
    <name type="scientific">Diploscapter pachys</name>
    <dbReference type="NCBI Taxonomy" id="2018661"/>
    <lineage>
        <taxon>Eukaryota</taxon>
        <taxon>Metazoa</taxon>
        <taxon>Ecdysozoa</taxon>
        <taxon>Nematoda</taxon>
        <taxon>Chromadorea</taxon>
        <taxon>Rhabditida</taxon>
        <taxon>Rhabditina</taxon>
        <taxon>Rhabditomorpha</taxon>
        <taxon>Rhabditoidea</taxon>
        <taxon>Rhabditidae</taxon>
        <taxon>Diploscapter</taxon>
    </lineage>
</organism>
<dbReference type="AlphaFoldDB" id="A0A2A2K601"/>
<evidence type="ECO:0000313" key="1">
    <source>
        <dbReference type="EMBL" id="PAV69417.1"/>
    </source>
</evidence>
<dbReference type="Proteomes" id="UP000218231">
    <property type="component" value="Unassembled WGS sequence"/>
</dbReference>
<keyword evidence="2" id="KW-1185">Reference proteome</keyword>
<comment type="caution">
    <text evidence="1">The sequence shown here is derived from an EMBL/GenBank/DDBJ whole genome shotgun (WGS) entry which is preliminary data.</text>
</comment>
<protein>
    <submittedName>
        <fullName evidence="1">Uncharacterized protein</fullName>
    </submittedName>
</protein>
<name>A0A2A2K601_9BILA</name>
<gene>
    <name evidence="1" type="ORF">WR25_18828</name>
</gene>
<dbReference type="EMBL" id="LIAE01009514">
    <property type="protein sequence ID" value="PAV69417.1"/>
    <property type="molecule type" value="Genomic_DNA"/>
</dbReference>
<evidence type="ECO:0000313" key="2">
    <source>
        <dbReference type="Proteomes" id="UP000218231"/>
    </source>
</evidence>
<accession>A0A2A2K601</accession>
<sequence length="83" mass="9371">MMLFWSASFSADCLGLLDDQYLLHRAARTVEFFLELLNEYCGNSQFIVTTFHPELLGPAEVSHIAKISEADAIDFVEDESIRA</sequence>